<name>A0A177ECE3_9MICR</name>
<evidence type="ECO:0000313" key="2">
    <source>
        <dbReference type="Proteomes" id="UP000185944"/>
    </source>
</evidence>
<dbReference type="RefSeq" id="XP_067544255.1">
    <property type="nucleotide sequence ID" value="XM_067688158.1"/>
</dbReference>
<reference evidence="1 2" key="1">
    <citation type="submission" date="2016-02" db="EMBL/GenBank/DDBJ databases">
        <title>Discovery of a natural microsporidian pathogen with a broad tissue tropism in Caenorhabditis elegans.</title>
        <authorList>
            <person name="Luallen R.J."/>
            <person name="Reinke A.W."/>
            <person name="Tong L."/>
            <person name="Botts M.R."/>
            <person name="Felix M.-A."/>
            <person name="Troemel E.R."/>
        </authorList>
    </citation>
    <scope>NUCLEOTIDE SEQUENCE [LARGE SCALE GENOMIC DNA]</scope>
    <source>
        <strain evidence="1 2">JUm2807</strain>
    </source>
</reference>
<dbReference type="AlphaFoldDB" id="A0A177ECE3"/>
<dbReference type="GeneID" id="93647090"/>
<dbReference type="OrthoDB" id="2187620at2759"/>
<proteinExistence type="predicted"/>
<sequence length="594" mass="66434">MDTNADKALGERNPATALGEKDHAVDKVSLAEALNIMHGWRFVPDTINLKKRMLYALTVSFDSLSIWVYKQIVPFIDAYGVAEFEAAILPRLLKEKNNLKYATFEIRQELEQSAIVVTRRIYGEHASTFFTKTPAPQSVQALRSAAIVPAEKEVGTLYVLLQLILAEIDEADARIIEVLVFFGYILDQRLFDFLISYFHQEKDFLLELLLIKMRFAKTGLPENKFLSEAQINGLFKDTERKEYGKEGAEALSKEILLELSEDKDVASVNFAITRCCAYIDCRPDPEVVGIIVKRATDRNKAVRMQAAAVFPLVAGHPGVSERLLQLLEDADDEVKYQARKSIGLAIPRAKGMAAELIARFVSWKSQRKTEELRHLPEALIAAKKLNHPSTDALYDEYCAALLTGSHPKHIVAALLAPAEKVFALFIRQEQVIEEELRTMHIDGKDSEKSQGLSFPSPKITSECVEEKYFETEALSNLEGVVTRLADTLGTAEMCFALLPKVTDIMKGASIEQVVESFFLKDPNRNWRYWTGLFALVGSTRQHLGDKSRARIVGLLAPLKDHWAKAVRVEARACEAALLVGSIEAVPGRSMDHGL</sequence>
<dbReference type="Gene3D" id="1.25.10.10">
    <property type="entry name" value="Leucine-rich Repeat Variant"/>
    <property type="match status" value="1"/>
</dbReference>
<dbReference type="Proteomes" id="UP000185944">
    <property type="component" value="Unassembled WGS sequence"/>
</dbReference>
<evidence type="ECO:0000313" key="1">
    <source>
        <dbReference type="EMBL" id="OAG29607.1"/>
    </source>
</evidence>
<gene>
    <name evidence="1" type="ORF">NEDG_00740</name>
</gene>
<protein>
    <submittedName>
        <fullName evidence="1">Uncharacterized protein</fullName>
    </submittedName>
</protein>
<dbReference type="InterPro" id="IPR011989">
    <property type="entry name" value="ARM-like"/>
</dbReference>
<accession>A0A177ECE3</accession>
<dbReference type="EMBL" id="LTDL01000040">
    <property type="protein sequence ID" value="OAG29607.1"/>
    <property type="molecule type" value="Genomic_DNA"/>
</dbReference>
<dbReference type="InterPro" id="IPR016024">
    <property type="entry name" value="ARM-type_fold"/>
</dbReference>
<keyword evidence="2" id="KW-1185">Reference proteome</keyword>
<comment type="caution">
    <text evidence="1">The sequence shown here is derived from an EMBL/GenBank/DDBJ whole genome shotgun (WGS) entry which is preliminary data.</text>
</comment>
<dbReference type="SUPFAM" id="SSF48371">
    <property type="entry name" value="ARM repeat"/>
    <property type="match status" value="1"/>
</dbReference>
<dbReference type="VEuPathDB" id="MicrosporidiaDB:NEDG_00740"/>
<organism evidence="1 2">
    <name type="scientific">Nematocida displodere</name>
    <dbReference type="NCBI Taxonomy" id="1805483"/>
    <lineage>
        <taxon>Eukaryota</taxon>
        <taxon>Fungi</taxon>
        <taxon>Fungi incertae sedis</taxon>
        <taxon>Microsporidia</taxon>
        <taxon>Nematocida</taxon>
    </lineage>
</organism>